<feature type="compositionally biased region" description="Pro residues" evidence="1">
    <location>
        <begin position="78"/>
        <end position="99"/>
    </location>
</feature>
<dbReference type="RefSeq" id="WP_179433703.1">
    <property type="nucleotide sequence ID" value="NZ_BAABLC010000002.1"/>
</dbReference>
<gene>
    <name evidence="3" type="ORF">BKA02_002019</name>
</gene>
<accession>A0A7Y9EW88</accession>
<evidence type="ECO:0000313" key="4">
    <source>
        <dbReference type="Proteomes" id="UP000552045"/>
    </source>
</evidence>
<feature type="transmembrane region" description="Helical" evidence="2">
    <location>
        <begin position="26"/>
        <end position="48"/>
    </location>
</feature>
<comment type="caution">
    <text evidence="3">The sequence shown here is derived from an EMBL/GenBank/DDBJ whole genome shotgun (WGS) entry which is preliminary data.</text>
</comment>
<organism evidence="3 4">
    <name type="scientific">Microbacterium pseudoresistens</name>
    <dbReference type="NCBI Taxonomy" id="640634"/>
    <lineage>
        <taxon>Bacteria</taxon>
        <taxon>Bacillati</taxon>
        <taxon>Actinomycetota</taxon>
        <taxon>Actinomycetes</taxon>
        <taxon>Micrococcales</taxon>
        <taxon>Microbacteriaceae</taxon>
        <taxon>Microbacterium</taxon>
    </lineage>
</organism>
<keyword evidence="2" id="KW-1133">Transmembrane helix</keyword>
<proteinExistence type="predicted"/>
<keyword evidence="2" id="KW-0472">Membrane</keyword>
<name>A0A7Y9EW88_9MICO</name>
<protein>
    <submittedName>
        <fullName evidence="3">Cytoskeletal protein RodZ</fullName>
    </submittedName>
</protein>
<sequence length="200" mass="20695">MSEHDPRREPEIRWEFAEEKRRGPRVALITALILAVLVVVAVLVFFLIPRGGDTPAPTDSPSASASATPTTSPSPTATTPPSPTPTSEPTTPPAPPVPDPELGVFRDKVTPRLTDADTGLTMIASASGEEARQFVDQLQEDAQRLAGAVPPSSIADAWHSALGTYADSLSQLRSAAASGDASGAVDGARQALNGLVALLG</sequence>
<reference evidence="3 4" key="1">
    <citation type="submission" date="2020-07" db="EMBL/GenBank/DDBJ databases">
        <title>Sequencing the genomes of 1000 actinobacteria strains.</title>
        <authorList>
            <person name="Klenk H.-P."/>
        </authorList>
    </citation>
    <scope>NUCLEOTIDE SEQUENCE [LARGE SCALE GENOMIC DNA]</scope>
    <source>
        <strain evidence="3 4">DSM 22185</strain>
    </source>
</reference>
<feature type="region of interest" description="Disordered" evidence="1">
    <location>
        <begin position="54"/>
        <end position="104"/>
    </location>
</feature>
<dbReference type="Proteomes" id="UP000552045">
    <property type="component" value="Unassembled WGS sequence"/>
</dbReference>
<evidence type="ECO:0000256" key="1">
    <source>
        <dbReference type="SAM" id="MobiDB-lite"/>
    </source>
</evidence>
<keyword evidence="4" id="KW-1185">Reference proteome</keyword>
<evidence type="ECO:0000256" key="2">
    <source>
        <dbReference type="SAM" id="Phobius"/>
    </source>
</evidence>
<feature type="compositionally biased region" description="Low complexity" evidence="1">
    <location>
        <begin position="54"/>
        <end position="77"/>
    </location>
</feature>
<dbReference type="AlphaFoldDB" id="A0A7Y9EW88"/>
<dbReference type="EMBL" id="JACCBH010000001">
    <property type="protein sequence ID" value="NYD54964.1"/>
    <property type="molecule type" value="Genomic_DNA"/>
</dbReference>
<keyword evidence="2" id="KW-0812">Transmembrane</keyword>
<evidence type="ECO:0000313" key="3">
    <source>
        <dbReference type="EMBL" id="NYD54964.1"/>
    </source>
</evidence>